<accession>A0A4V2XAE1</accession>
<keyword evidence="2" id="KW-1185">Reference proteome</keyword>
<comment type="caution">
    <text evidence="1">The sequence shown here is derived from an EMBL/GenBank/DDBJ whole genome shotgun (WGS) entry which is preliminary data.</text>
</comment>
<dbReference type="AlphaFoldDB" id="A0A4V2XAE1"/>
<protein>
    <submittedName>
        <fullName evidence="1">Uncharacterized protein</fullName>
    </submittedName>
</protein>
<organism evidence="1 2">
    <name type="scientific">Pseudomonas vancouverensis</name>
    <dbReference type="NCBI Taxonomy" id="95300"/>
    <lineage>
        <taxon>Bacteria</taxon>
        <taxon>Pseudomonadati</taxon>
        <taxon>Pseudomonadota</taxon>
        <taxon>Gammaproteobacteria</taxon>
        <taxon>Pseudomonadales</taxon>
        <taxon>Pseudomonadaceae</taxon>
        <taxon>Pseudomonas</taxon>
    </lineage>
</organism>
<name>A0A4V2XAE1_PSEVA</name>
<gene>
    <name evidence="1" type="ORF">EIY72_04245</name>
</gene>
<reference evidence="2" key="1">
    <citation type="journal article" date="2019" name="bioRxiv">
        <title>Bacterially produced spermidine induces plant systemic susceptibility to pathogens.</title>
        <authorList>
            <person name="Melnyk R.A."/>
            <person name="Beskrovnaya P.A."/>
            <person name="Liu Z."/>
            <person name="Song Y."/>
            <person name="Haney C.H."/>
        </authorList>
    </citation>
    <scope>NUCLEOTIDE SEQUENCE [LARGE SCALE GENOMIC DNA]</scope>
    <source>
        <strain evidence="2">Dha-51</strain>
    </source>
</reference>
<dbReference type="Proteomes" id="UP000295254">
    <property type="component" value="Unassembled WGS sequence"/>
</dbReference>
<evidence type="ECO:0000313" key="2">
    <source>
        <dbReference type="Proteomes" id="UP000295254"/>
    </source>
</evidence>
<dbReference type="EMBL" id="RRZK01000005">
    <property type="protein sequence ID" value="TDB67265.1"/>
    <property type="molecule type" value="Genomic_DNA"/>
</dbReference>
<dbReference type="RefSeq" id="WP_093218020.1">
    <property type="nucleotide sequence ID" value="NZ_LT629803.1"/>
</dbReference>
<dbReference type="OrthoDB" id="7023446at2"/>
<evidence type="ECO:0000313" key="1">
    <source>
        <dbReference type="EMBL" id="TDB67265.1"/>
    </source>
</evidence>
<proteinExistence type="predicted"/>
<sequence>MSTLNEIAMNHAKMALEKAAELAKPNPLSLQIVSSLELPSTDARQEVALHFIASVADAHHGYTANYGI</sequence>